<evidence type="ECO:0000313" key="3">
    <source>
        <dbReference type="Proteomes" id="UP001500552"/>
    </source>
</evidence>
<gene>
    <name evidence="2" type="ORF">GCM10023188_36690</name>
</gene>
<organism evidence="2 3">
    <name type="scientific">Pontibacter saemangeumensis</name>
    <dbReference type="NCBI Taxonomy" id="1084525"/>
    <lineage>
        <taxon>Bacteria</taxon>
        <taxon>Pseudomonadati</taxon>
        <taxon>Bacteroidota</taxon>
        <taxon>Cytophagia</taxon>
        <taxon>Cytophagales</taxon>
        <taxon>Hymenobacteraceae</taxon>
        <taxon>Pontibacter</taxon>
    </lineage>
</organism>
<name>A0ABP8M1N6_9BACT</name>
<comment type="caution">
    <text evidence="2">The sequence shown here is derived from an EMBL/GenBank/DDBJ whole genome shotgun (WGS) entry which is preliminary data.</text>
</comment>
<accession>A0ABP8M1N6</accession>
<keyword evidence="3" id="KW-1185">Reference proteome</keyword>
<evidence type="ECO:0000259" key="1">
    <source>
        <dbReference type="Pfam" id="PF02698"/>
    </source>
</evidence>
<dbReference type="InterPro" id="IPR014729">
    <property type="entry name" value="Rossmann-like_a/b/a_fold"/>
</dbReference>
<dbReference type="Proteomes" id="UP001500552">
    <property type="component" value="Unassembled WGS sequence"/>
</dbReference>
<dbReference type="InterPro" id="IPR051599">
    <property type="entry name" value="Cell_Envelope_Assoc"/>
</dbReference>
<dbReference type="EMBL" id="BAABHC010000029">
    <property type="protein sequence ID" value="GAA4439976.1"/>
    <property type="molecule type" value="Genomic_DNA"/>
</dbReference>
<dbReference type="InterPro" id="IPR003848">
    <property type="entry name" value="DUF218"/>
</dbReference>
<dbReference type="Gene3D" id="3.40.50.620">
    <property type="entry name" value="HUPs"/>
    <property type="match status" value="1"/>
</dbReference>
<sequence>MQPSQHHVSLFNILIPFLAKRDIGSLAARDLQRISNRPQADLLILLGNSSLYVAEQAASAYRQGLAKELLICGGIGHSTHYLEANIRQHPVYNSIEVGDRPEADMLRDILVKHWGIAPGEILLENRSTNCGGNATEARKVLEQLHKKPQTILLLQDPVLQRRTQASFEKAWEPLKVQFISHAAFVPLLQLKGGKLAFANEAHRAFCGIDRFLSLVMGEIPRLRNDAKGYGPNGSGFITAVDIPAEVEEAYTELADIYGLFVRA</sequence>
<dbReference type="Pfam" id="PF02698">
    <property type="entry name" value="DUF218"/>
    <property type="match status" value="1"/>
</dbReference>
<evidence type="ECO:0000313" key="2">
    <source>
        <dbReference type="EMBL" id="GAA4439976.1"/>
    </source>
</evidence>
<dbReference type="Gene3D" id="1.10.3620.10">
    <property type="entry name" value="YdcF like domain"/>
    <property type="match status" value="1"/>
</dbReference>
<dbReference type="PANTHER" id="PTHR30336:SF20">
    <property type="entry name" value="DUF218 DOMAIN-CONTAINING PROTEIN"/>
    <property type="match status" value="1"/>
</dbReference>
<proteinExistence type="predicted"/>
<feature type="domain" description="DUF218" evidence="1">
    <location>
        <begin position="43"/>
        <end position="176"/>
    </location>
</feature>
<dbReference type="CDD" id="cd06259">
    <property type="entry name" value="YdcF-like"/>
    <property type="match status" value="1"/>
</dbReference>
<dbReference type="PANTHER" id="PTHR30336">
    <property type="entry name" value="INNER MEMBRANE PROTEIN, PROBABLE PERMEASE"/>
    <property type="match status" value="1"/>
</dbReference>
<dbReference type="RefSeq" id="WP_345161024.1">
    <property type="nucleotide sequence ID" value="NZ_BAABHC010000029.1"/>
</dbReference>
<protein>
    <submittedName>
        <fullName evidence="2">YdcF family protein</fullName>
    </submittedName>
</protein>
<reference evidence="3" key="1">
    <citation type="journal article" date="2019" name="Int. J. Syst. Evol. Microbiol.">
        <title>The Global Catalogue of Microorganisms (GCM) 10K type strain sequencing project: providing services to taxonomists for standard genome sequencing and annotation.</title>
        <authorList>
            <consortium name="The Broad Institute Genomics Platform"/>
            <consortium name="The Broad Institute Genome Sequencing Center for Infectious Disease"/>
            <person name="Wu L."/>
            <person name="Ma J."/>
        </authorList>
    </citation>
    <scope>NUCLEOTIDE SEQUENCE [LARGE SCALE GENOMIC DNA]</scope>
    <source>
        <strain evidence="3">JCM 17926</strain>
    </source>
</reference>